<dbReference type="RefSeq" id="WP_009762374.1">
    <property type="nucleotide sequence ID" value="NZ_CP141049.1"/>
</dbReference>
<proteinExistence type="inferred from homology"/>
<organism evidence="5 6">
    <name type="scientific">Microvirga lotononidis</name>
    <dbReference type="NCBI Taxonomy" id="864069"/>
    <lineage>
        <taxon>Bacteria</taxon>
        <taxon>Pseudomonadati</taxon>
        <taxon>Pseudomonadota</taxon>
        <taxon>Alphaproteobacteria</taxon>
        <taxon>Hyphomicrobiales</taxon>
        <taxon>Methylobacteriaceae</taxon>
        <taxon>Microvirga</taxon>
    </lineage>
</organism>
<dbReference type="InterPro" id="IPR002220">
    <property type="entry name" value="DapA-like"/>
</dbReference>
<keyword evidence="6" id="KW-1185">Reference proteome</keyword>
<dbReference type="AlphaFoldDB" id="I4YQT1"/>
<dbReference type="Proteomes" id="UP000003947">
    <property type="component" value="Unassembled WGS sequence"/>
</dbReference>
<keyword evidence="2 3" id="KW-0456">Lyase</keyword>
<dbReference type="GO" id="GO:0008840">
    <property type="term" value="F:4-hydroxy-tetrahydrodipicolinate synthase activity"/>
    <property type="evidence" value="ECO:0007669"/>
    <property type="project" value="TreeGrafter"/>
</dbReference>
<dbReference type="eggNOG" id="COG0329">
    <property type="taxonomic scope" value="Bacteria"/>
</dbReference>
<dbReference type="OrthoDB" id="9796205at2"/>
<accession>I4YQT1</accession>
<evidence type="ECO:0000313" key="5">
    <source>
        <dbReference type="EMBL" id="EIM26323.1"/>
    </source>
</evidence>
<dbReference type="PATRIC" id="fig|864069.3.peg.3104"/>
<dbReference type="SUPFAM" id="SSF51569">
    <property type="entry name" value="Aldolase"/>
    <property type="match status" value="1"/>
</dbReference>
<evidence type="ECO:0000256" key="2">
    <source>
        <dbReference type="ARBA" id="ARBA00023239"/>
    </source>
</evidence>
<reference evidence="5 6" key="1">
    <citation type="submission" date="2012-02" db="EMBL/GenBank/DDBJ databases">
        <title>Improved High-Quality Draft sequence of Microvirga sp. WSM3557.</title>
        <authorList>
            <consortium name="US DOE Joint Genome Institute"/>
            <person name="Lucas S."/>
            <person name="Han J."/>
            <person name="Lapidus A."/>
            <person name="Cheng J.-F."/>
            <person name="Goodwin L."/>
            <person name="Pitluck S."/>
            <person name="Peters L."/>
            <person name="Zhang X."/>
            <person name="Detter J.C."/>
            <person name="Han C."/>
            <person name="Tapia R."/>
            <person name="Land M."/>
            <person name="Hauser L."/>
            <person name="Kyrpides N."/>
            <person name="Ivanova N."/>
            <person name="Pagani I."/>
            <person name="Brau L."/>
            <person name="Yates R."/>
            <person name="O'Hara G."/>
            <person name="Rui T."/>
            <person name="Howieson J."/>
            <person name="Reeve W."/>
            <person name="Woyke T."/>
        </authorList>
    </citation>
    <scope>NUCLEOTIDE SEQUENCE [LARGE SCALE GENOMIC DNA]</scope>
    <source>
        <strain evidence="5 6">WSM3557</strain>
    </source>
</reference>
<name>I4YQT1_9HYPH</name>
<dbReference type="Pfam" id="PF00701">
    <property type="entry name" value="DHDPS"/>
    <property type="match status" value="1"/>
</dbReference>
<protein>
    <submittedName>
        <fullName evidence="5">Dihydrodipicolinate synthase/N-acetylneuraminate lyase</fullName>
    </submittedName>
</protein>
<dbReference type="Gene3D" id="3.20.20.70">
    <property type="entry name" value="Aldolase class I"/>
    <property type="match status" value="1"/>
</dbReference>
<dbReference type="InterPro" id="IPR013785">
    <property type="entry name" value="Aldolase_TIM"/>
</dbReference>
<dbReference type="PANTHER" id="PTHR12128">
    <property type="entry name" value="DIHYDRODIPICOLINATE SYNTHASE"/>
    <property type="match status" value="1"/>
</dbReference>
<dbReference type="GO" id="GO:0005829">
    <property type="term" value="C:cytosol"/>
    <property type="evidence" value="ECO:0007669"/>
    <property type="project" value="TreeGrafter"/>
</dbReference>
<feature type="binding site" evidence="4">
    <location>
        <position position="208"/>
    </location>
    <ligand>
        <name>pyruvate</name>
        <dbReference type="ChEBI" id="CHEBI:15361"/>
    </ligand>
</feature>
<dbReference type="PRINTS" id="PR00146">
    <property type="entry name" value="DHPICSNTHASE"/>
</dbReference>
<evidence type="ECO:0000256" key="4">
    <source>
        <dbReference type="PIRSR" id="PIRSR001365-2"/>
    </source>
</evidence>
<comment type="similarity">
    <text evidence="1 3">Belongs to the DapA family.</text>
</comment>
<dbReference type="EMBL" id="JH660645">
    <property type="protein sequence ID" value="EIM26323.1"/>
    <property type="molecule type" value="Genomic_DNA"/>
</dbReference>
<gene>
    <name evidence="5" type="ORF">MicloDRAFT_00028720</name>
</gene>
<dbReference type="SMART" id="SM01130">
    <property type="entry name" value="DHDPS"/>
    <property type="match status" value="1"/>
</dbReference>
<evidence type="ECO:0000313" key="6">
    <source>
        <dbReference type="Proteomes" id="UP000003947"/>
    </source>
</evidence>
<evidence type="ECO:0000256" key="3">
    <source>
        <dbReference type="PIRNR" id="PIRNR001365"/>
    </source>
</evidence>
<evidence type="ECO:0000256" key="1">
    <source>
        <dbReference type="ARBA" id="ARBA00007592"/>
    </source>
</evidence>
<dbReference type="STRING" id="864069.MicloDRAFT_00028720"/>
<dbReference type="PANTHER" id="PTHR12128:SF66">
    <property type="entry name" value="4-HYDROXY-2-OXOGLUTARATE ALDOLASE, MITOCHONDRIAL"/>
    <property type="match status" value="1"/>
</dbReference>
<dbReference type="CDD" id="cd00408">
    <property type="entry name" value="DHDPS-like"/>
    <property type="match status" value="1"/>
</dbReference>
<dbReference type="PIRSF" id="PIRSF001365">
    <property type="entry name" value="DHDPS"/>
    <property type="match status" value="1"/>
</dbReference>
<dbReference type="HOGENOM" id="CLU_049343_4_0_5"/>
<sequence>MLQGILPVLPTPFSTTGGIDPDAMDRIVEFALASGVDGVVFPGFASEVDELRADERASLLRRVVERVDGRVPVVAGASAPSAEEAIAHAREALAAGVRFTMIQAPKSVGVDAAAVAAFYGAIAAAVPEIQIVLQNAPAPRGSDLKPDVILAIVKDNPAITYVKEETLPAGPAITAILKDRPAHLKGVIGGGGARYIIDEYRRGACGAMPAVEIADVHVALDRAFRSGDIAKARDLYMRTLPLLVIQANFRMAFTKYVLTRRGILSNRVARAKLPPMDDMDLSEIDAWLKLASPLLTNDAAAFAGAAE</sequence>